<sequence>MDTPNVFGITAVKQEIEDPLPNDHKSLFGCTNPILLPVEGSNLVNFFQDISTKLEPNCNPAKPEPNADVDCEPKDESSNDNKCIFPLLSMKRDDSLLASSPGTFPDCKPSSGHLKLESQSGKDKVRHKSSKVNPSRVNPLETQEFKSESFKSESS</sequence>
<feature type="region of interest" description="Disordered" evidence="1">
    <location>
        <begin position="57"/>
        <end position="82"/>
    </location>
</feature>
<organism evidence="2 3">
    <name type="scientific">Artemia franciscana</name>
    <name type="common">Brine shrimp</name>
    <name type="synonym">Artemia sanfranciscana</name>
    <dbReference type="NCBI Taxonomy" id="6661"/>
    <lineage>
        <taxon>Eukaryota</taxon>
        <taxon>Metazoa</taxon>
        <taxon>Ecdysozoa</taxon>
        <taxon>Arthropoda</taxon>
        <taxon>Crustacea</taxon>
        <taxon>Branchiopoda</taxon>
        <taxon>Anostraca</taxon>
        <taxon>Artemiidae</taxon>
        <taxon>Artemia</taxon>
    </lineage>
</organism>
<reference evidence="2" key="1">
    <citation type="submission" date="2023-07" db="EMBL/GenBank/DDBJ databases">
        <title>Chromosome-level genome assembly of Artemia franciscana.</title>
        <authorList>
            <person name="Jo E."/>
        </authorList>
    </citation>
    <scope>NUCLEOTIDE SEQUENCE</scope>
    <source>
        <tissue evidence="2">Whole body</tissue>
    </source>
</reference>
<feature type="region of interest" description="Disordered" evidence="1">
    <location>
        <begin position="100"/>
        <end position="155"/>
    </location>
</feature>
<evidence type="ECO:0000313" key="3">
    <source>
        <dbReference type="Proteomes" id="UP001187531"/>
    </source>
</evidence>
<evidence type="ECO:0000313" key="2">
    <source>
        <dbReference type="EMBL" id="KAK2714466.1"/>
    </source>
</evidence>
<accession>A0AA88HYC9</accession>
<comment type="caution">
    <text evidence="2">The sequence shown here is derived from an EMBL/GenBank/DDBJ whole genome shotgun (WGS) entry which is preliminary data.</text>
</comment>
<gene>
    <name evidence="2" type="ORF">QYM36_008874</name>
</gene>
<keyword evidence="3" id="KW-1185">Reference proteome</keyword>
<evidence type="ECO:0000256" key="1">
    <source>
        <dbReference type="SAM" id="MobiDB-lite"/>
    </source>
</evidence>
<name>A0AA88HYC9_ARTSF</name>
<feature type="compositionally biased region" description="Basic and acidic residues" evidence="1">
    <location>
        <begin position="143"/>
        <end position="155"/>
    </location>
</feature>
<proteinExistence type="predicted"/>
<dbReference type="AlphaFoldDB" id="A0AA88HYC9"/>
<protein>
    <submittedName>
        <fullName evidence="2">Uncharacterized protein</fullName>
    </submittedName>
</protein>
<dbReference type="Proteomes" id="UP001187531">
    <property type="component" value="Unassembled WGS sequence"/>
</dbReference>
<feature type="compositionally biased region" description="Basic and acidic residues" evidence="1">
    <location>
        <begin position="114"/>
        <end position="123"/>
    </location>
</feature>
<dbReference type="EMBL" id="JAVRJZ010000013">
    <property type="protein sequence ID" value="KAK2714466.1"/>
    <property type="molecule type" value="Genomic_DNA"/>
</dbReference>